<dbReference type="KEGG" id="psu:Psesu_1724"/>
<dbReference type="NCBIfam" id="TIGR02610">
    <property type="entry name" value="PHA_gran_rgn"/>
    <property type="match status" value="1"/>
</dbReference>
<feature type="region of interest" description="Disordered" evidence="1">
    <location>
        <begin position="1"/>
        <end position="20"/>
    </location>
</feature>
<sequence length="95" mass="10433">MESSLSQIDIEHAHSRTPEQVRQAVEGIAAKLQERHGLSSRWEGDVLALGGPGIDGRIEMLPGKVRVQAELGFLFSALQGMVESEIRRVLAEKLD</sequence>
<organism evidence="2 3">
    <name type="scientific">Pseudoxanthomonas suwonensis (strain 11-1)</name>
    <dbReference type="NCBI Taxonomy" id="743721"/>
    <lineage>
        <taxon>Bacteria</taxon>
        <taxon>Pseudomonadati</taxon>
        <taxon>Pseudomonadota</taxon>
        <taxon>Gammaproteobacteria</taxon>
        <taxon>Lysobacterales</taxon>
        <taxon>Lysobacteraceae</taxon>
        <taxon>Pseudoxanthomonas</taxon>
    </lineage>
</organism>
<proteinExistence type="predicted"/>
<name>E6WTR7_PSEUU</name>
<feature type="compositionally biased region" description="Basic and acidic residues" evidence="1">
    <location>
        <begin position="9"/>
        <end position="19"/>
    </location>
</feature>
<evidence type="ECO:0000313" key="2">
    <source>
        <dbReference type="EMBL" id="ADV27566.1"/>
    </source>
</evidence>
<dbReference type="Pfam" id="PF09650">
    <property type="entry name" value="PHA_gran_rgn"/>
    <property type="match status" value="1"/>
</dbReference>
<dbReference type="HOGENOM" id="CLU_161965_1_0_6"/>
<evidence type="ECO:0000313" key="3">
    <source>
        <dbReference type="Proteomes" id="UP000008632"/>
    </source>
</evidence>
<gene>
    <name evidence="2" type="ordered locus">Psesu_1724</name>
</gene>
<dbReference type="eggNOG" id="ENOG5033ABY">
    <property type="taxonomic scope" value="Bacteria"/>
</dbReference>
<dbReference type="STRING" id="743721.Psesu_1724"/>
<reference evidence="2 3" key="1">
    <citation type="submission" date="2011-01" db="EMBL/GenBank/DDBJ databases">
        <title>Complete sequence of Pseudoxanthomonas suwonensis 11-1.</title>
        <authorList>
            <consortium name="US DOE Joint Genome Institute"/>
            <person name="Lucas S."/>
            <person name="Copeland A."/>
            <person name="Lapidus A."/>
            <person name="Cheng J.-F."/>
            <person name="Goodwin L."/>
            <person name="Pitluck S."/>
            <person name="Teshima H."/>
            <person name="Detter J.C."/>
            <person name="Han C."/>
            <person name="Tapia R."/>
            <person name="Land M."/>
            <person name="Hauser L."/>
            <person name="Kyrpides N."/>
            <person name="Ivanova N."/>
            <person name="Ovchinnikova G."/>
            <person name="Siebers A.K."/>
            <person name="Allgaier M."/>
            <person name="Thelen M.P."/>
            <person name="Hugenholtz P."/>
            <person name="Gladden J."/>
            <person name="Woyke T."/>
        </authorList>
    </citation>
    <scope>NUCLEOTIDE SEQUENCE [LARGE SCALE GENOMIC DNA]</scope>
    <source>
        <strain evidence="3">11-1</strain>
    </source>
</reference>
<dbReference type="Proteomes" id="UP000008632">
    <property type="component" value="Chromosome"/>
</dbReference>
<accession>E6WTR7</accession>
<keyword evidence="3" id="KW-1185">Reference proteome</keyword>
<dbReference type="AlphaFoldDB" id="E6WTR7"/>
<protein>
    <submittedName>
        <fullName evidence="2">Polyhydroxyalkanoic acid system protein</fullName>
    </submittedName>
</protein>
<dbReference type="EMBL" id="CP002446">
    <property type="protein sequence ID" value="ADV27566.1"/>
    <property type="molecule type" value="Genomic_DNA"/>
</dbReference>
<evidence type="ECO:0000256" key="1">
    <source>
        <dbReference type="SAM" id="MobiDB-lite"/>
    </source>
</evidence>
<dbReference type="InterPro" id="IPR013433">
    <property type="entry name" value="PHA_gran_rgn"/>
</dbReference>